<organism evidence="1 2">
    <name type="scientific">Iphiclides podalirius</name>
    <name type="common">scarce swallowtail</name>
    <dbReference type="NCBI Taxonomy" id="110791"/>
    <lineage>
        <taxon>Eukaryota</taxon>
        <taxon>Metazoa</taxon>
        <taxon>Ecdysozoa</taxon>
        <taxon>Arthropoda</taxon>
        <taxon>Hexapoda</taxon>
        <taxon>Insecta</taxon>
        <taxon>Pterygota</taxon>
        <taxon>Neoptera</taxon>
        <taxon>Endopterygota</taxon>
        <taxon>Lepidoptera</taxon>
        <taxon>Glossata</taxon>
        <taxon>Ditrysia</taxon>
        <taxon>Papilionoidea</taxon>
        <taxon>Papilionidae</taxon>
        <taxon>Papilioninae</taxon>
        <taxon>Iphiclides</taxon>
    </lineage>
</organism>
<evidence type="ECO:0000313" key="2">
    <source>
        <dbReference type="Proteomes" id="UP000837857"/>
    </source>
</evidence>
<feature type="non-terminal residue" evidence="1">
    <location>
        <position position="167"/>
    </location>
</feature>
<dbReference type="EMBL" id="OW152824">
    <property type="protein sequence ID" value="CAH2040635.1"/>
    <property type="molecule type" value="Genomic_DNA"/>
</dbReference>
<dbReference type="InterPro" id="IPR031734">
    <property type="entry name" value="MBF2"/>
</dbReference>
<gene>
    <name evidence="1" type="ORF">IPOD504_LOCUS2693</name>
</gene>
<accession>A0ABN8HSR1</accession>
<proteinExistence type="predicted"/>
<protein>
    <submittedName>
        <fullName evidence="1">Uncharacterized protein</fullName>
    </submittedName>
</protein>
<dbReference type="Proteomes" id="UP000837857">
    <property type="component" value="Chromosome 12"/>
</dbReference>
<evidence type="ECO:0000313" key="1">
    <source>
        <dbReference type="EMBL" id="CAH2040635.1"/>
    </source>
</evidence>
<sequence length="167" mass="18137">MHLSPAGETKLSIQFGSSHCSIYTALPIDVDFVVTASTLSVPSRISTVAGPYVLVSPGALHYLCTKQLAALLSPKDLVVGTRVNNLLISTEKVVYNALPLLRRDKDYTYKDPLRRIIKGIIARDLSRTDASATVTEGGVGFNSVTIHFQSERGKGLNYLVLIFTKNS</sequence>
<dbReference type="Pfam" id="PF15868">
    <property type="entry name" value="MBF2"/>
    <property type="match status" value="1"/>
</dbReference>
<keyword evidence="2" id="KW-1185">Reference proteome</keyword>
<reference evidence="1" key="1">
    <citation type="submission" date="2022-03" db="EMBL/GenBank/DDBJ databases">
        <authorList>
            <person name="Martin H S."/>
        </authorList>
    </citation>
    <scope>NUCLEOTIDE SEQUENCE</scope>
</reference>
<name>A0ABN8HSR1_9NEOP</name>